<feature type="signal peptide" evidence="1">
    <location>
        <begin position="1"/>
        <end position="21"/>
    </location>
</feature>
<comment type="caution">
    <text evidence="2">The sequence shown here is derived from an EMBL/GenBank/DDBJ whole genome shotgun (WGS) entry which is preliminary data.</text>
</comment>
<dbReference type="RefSeq" id="WP_215373990.1">
    <property type="nucleotide sequence ID" value="NZ_JAGTIS010000005.1"/>
</dbReference>
<keyword evidence="3" id="KW-1185">Reference proteome</keyword>
<sequence>MRVWTKLVLFALALLSLPVQADEAGDGYAIRSQGYILASSLLAYFDPYEKYSDPKYRVAYRQALERLDELTADSELRLSVRRIKELVDGLEKQSLHEIQGSYPQWINPVLEQHAEMDRLAIRLQAQTEPRSETVMQIQRLSLLNSQMLLLYQTKAAQLMALHVNFSENSALELDAEIVELFGRVQSKNAQWQEPLRKLAREYEFVRPQLVDGRRRVTTGSVGFYLGGIVSGLNALLE</sequence>
<dbReference type="EMBL" id="JAGTIS010000005">
    <property type="protein sequence ID" value="MBT8766709.1"/>
    <property type="molecule type" value="Genomic_DNA"/>
</dbReference>
<name>A0ABS5XG81_9GAMM</name>
<protein>
    <submittedName>
        <fullName evidence="2">Uncharacterized protein</fullName>
    </submittedName>
</protein>
<reference evidence="2 3" key="1">
    <citation type="submission" date="2021-04" db="EMBL/GenBank/DDBJ databases">
        <title>Pseudomonas boanensis sp. nov., a bacterium isolated from river water used for household purposes in Boane District, Mozambique.</title>
        <authorList>
            <person name="Nicklasson M."/>
            <person name="Martin-Rodriguez A.J."/>
            <person name="Thorell K."/>
            <person name="Neves L."/>
            <person name="Mussagy A."/>
            <person name="Rydberg H.A."/>
            <person name="Hernroth B."/>
            <person name="Svensson-Stadler L."/>
            <person name="Sjoling A."/>
        </authorList>
    </citation>
    <scope>NUCLEOTIDE SEQUENCE [LARGE SCALE GENOMIC DNA]</scope>
    <source>
        <strain evidence="2 3">DB1</strain>
    </source>
</reference>
<gene>
    <name evidence="2" type="ORF">J7302_11335</name>
</gene>
<dbReference type="Proteomes" id="UP001519667">
    <property type="component" value="Unassembled WGS sequence"/>
</dbReference>
<evidence type="ECO:0000256" key="1">
    <source>
        <dbReference type="SAM" id="SignalP"/>
    </source>
</evidence>
<keyword evidence="1" id="KW-0732">Signal</keyword>
<proteinExistence type="predicted"/>
<feature type="chain" id="PRO_5045521580" evidence="1">
    <location>
        <begin position="22"/>
        <end position="237"/>
    </location>
</feature>
<evidence type="ECO:0000313" key="3">
    <source>
        <dbReference type="Proteomes" id="UP001519667"/>
    </source>
</evidence>
<accession>A0ABS5XG81</accession>
<organism evidence="2 3">
    <name type="scientific">Metapseudomonas boanensis</name>
    <dbReference type="NCBI Taxonomy" id="2822138"/>
    <lineage>
        <taxon>Bacteria</taxon>
        <taxon>Pseudomonadati</taxon>
        <taxon>Pseudomonadota</taxon>
        <taxon>Gammaproteobacteria</taxon>
        <taxon>Pseudomonadales</taxon>
        <taxon>Pseudomonadaceae</taxon>
        <taxon>Metapseudomonas</taxon>
    </lineage>
</organism>
<evidence type="ECO:0000313" key="2">
    <source>
        <dbReference type="EMBL" id="MBT8766709.1"/>
    </source>
</evidence>